<evidence type="ECO:0000313" key="3">
    <source>
        <dbReference type="Proteomes" id="UP001472677"/>
    </source>
</evidence>
<name>A0ABR2AU26_9ROSI</name>
<reference evidence="2 3" key="1">
    <citation type="journal article" date="2024" name="G3 (Bethesda)">
        <title>Genome assembly of Hibiscus sabdariffa L. provides insights into metabolisms of medicinal natural products.</title>
        <authorList>
            <person name="Kim T."/>
        </authorList>
    </citation>
    <scope>NUCLEOTIDE SEQUENCE [LARGE SCALE GENOMIC DNA]</scope>
    <source>
        <strain evidence="2">TK-2024</strain>
        <tissue evidence="2">Old leaves</tissue>
    </source>
</reference>
<feature type="signal peptide" evidence="1">
    <location>
        <begin position="1"/>
        <end position="40"/>
    </location>
</feature>
<dbReference type="Proteomes" id="UP001472677">
    <property type="component" value="Unassembled WGS sequence"/>
</dbReference>
<protein>
    <submittedName>
        <fullName evidence="2">Uncharacterized protein</fullName>
    </submittedName>
</protein>
<sequence>MTDFVRHTTAEALDKRYAPTPALLLLLQLHLILLLDETRGMFESQKCFVEVLRNATEHQMVRHEATEASGSIVD</sequence>
<keyword evidence="1" id="KW-0732">Signal</keyword>
<accession>A0ABR2AU26</accession>
<comment type="caution">
    <text evidence="2">The sequence shown here is derived from an EMBL/GenBank/DDBJ whole genome shotgun (WGS) entry which is preliminary data.</text>
</comment>
<feature type="chain" id="PRO_5046498599" evidence="1">
    <location>
        <begin position="41"/>
        <end position="74"/>
    </location>
</feature>
<dbReference type="EMBL" id="JBBPBM010000311">
    <property type="protein sequence ID" value="KAK8497390.1"/>
    <property type="molecule type" value="Genomic_DNA"/>
</dbReference>
<gene>
    <name evidence="2" type="ORF">V6N12_018885</name>
</gene>
<keyword evidence="3" id="KW-1185">Reference proteome</keyword>
<proteinExistence type="predicted"/>
<organism evidence="2 3">
    <name type="scientific">Hibiscus sabdariffa</name>
    <name type="common">roselle</name>
    <dbReference type="NCBI Taxonomy" id="183260"/>
    <lineage>
        <taxon>Eukaryota</taxon>
        <taxon>Viridiplantae</taxon>
        <taxon>Streptophyta</taxon>
        <taxon>Embryophyta</taxon>
        <taxon>Tracheophyta</taxon>
        <taxon>Spermatophyta</taxon>
        <taxon>Magnoliopsida</taxon>
        <taxon>eudicotyledons</taxon>
        <taxon>Gunneridae</taxon>
        <taxon>Pentapetalae</taxon>
        <taxon>rosids</taxon>
        <taxon>malvids</taxon>
        <taxon>Malvales</taxon>
        <taxon>Malvaceae</taxon>
        <taxon>Malvoideae</taxon>
        <taxon>Hibiscus</taxon>
    </lineage>
</organism>
<evidence type="ECO:0000313" key="2">
    <source>
        <dbReference type="EMBL" id="KAK8497390.1"/>
    </source>
</evidence>
<evidence type="ECO:0000256" key="1">
    <source>
        <dbReference type="SAM" id="SignalP"/>
    </source>
</evidence>